<dbReference type="PANTHER" id="PTHR47723">
    <property type="entry name" value="OS05G0353850 PROTEIN"/>
    <property type="match status" value="1"/>
</dbReference>
<dbReference type="GO" id="GO:0003676">
    <property type="term" value="F:nucleic acid binding"/>
    <property type="evidence" value="ECO:0007669"/>
    <property type="project" value="InterPro"/>
</dbReference>
<keyword evidence="3" id="KW-1185">Reference proteome</keyword>
<dbReference type="CDD" id="cd06222">
    <property type="entry name" value="RNase_H_like"/>
    <property type="match status" value="1"/>
</dbReference>
<dbReference type="InterPro" id="IPR044730">
    <property type="entry name" value="RNase_H-like_dom_plant"/>
</dbReference>
<proteinExistence type="predicted"/>
<dbReference type="InterPro" id="IPR036397">
    <property type="entry name" value="RNaseH_sf"/>
</dbReference>
<evidence type="ECO:0000259" key="1">
    <source>
        <dbReference type="Pfam" id="PF13456"/>
    </source>
</evidence>
<dbReference type="InterPro" id="IPR002156">
    <property type="entry name" value="RNaseH_domain"/>
</dbReference>
<dbReference type="GO" id="GO:0004523">
    <property type="term" value="F:RNA-DNA hybrid ribonuclease activity"/>
    <property type="evidence" value="ECO:0007669"/>
    <property type="project" value="InterPro"/>
</dbReference>
<feature type="domain" description="RNase H type-1" evidence="1">
    <location>
        <begin position="43"/>
        <end position="116"/>
    </location>
</feature>
<dbReference type="Proteomes" id="UP000265520">
    <property type="component" value="Unassembled WGS sequence"/>
</dbReference>
<dbReference type="Pfam" id="PF13456">
    <property type="entry name" value="RVT_3"/>
    <property type="match status" value="1"/>
</dbReference>
<organism evidence="2 3">
    <name type="scientific">Trifolium medium</name>
    <dbReference type="NCBI Taxonomy" id="97028"/>
    <lineage>
        <taxon>Eukaryota</taxon>
        <taxon>Viridiplantae</taxon>
        <taxon>Streptophyta</taxon>
        <taxon>Embryophyta</taxon>
        <taxon>Tracheophyta</taxon>
        <taxon>Spermatophyta</taxon>
        <taxon>Magnoliopsida</taxon>
        <taxon>eudicotyledons</taxon>
        <taxon>Gunneridae</taxon>
        <taxon>Pentapetalae</taxon>
        <taxon>rosids</taxon>
        <taxon>fabids</taxon>
        <taxon>Fabales</taxon>
        <taxon>Fabaceae</taxon>
        <taxon>Papilionoideae</taxon>
        <taxon>50 kb inversion clade</taxon>
        <taxon>NPAAA clade</taxon>
        <taxon>Hologalegina</taxon>
        <taxon>IRL clade</taxon>
        <taxon>Trifolieae</taxon>
        <taxon>Trifolium</taxon>
    </lineage>
</organism>
<sequence>AEDSLPHMEKMYTLVRVGCTRPTQGWIKFNIGRALIPQNQSATCALQAAKENGFNRVMFESDSVIDVDLIVKGCPPNHSCSSIVSRINRLKMQECEVSFHHIYRQANQIAIRLVRHTLTIPTSIHYLNNPLPGCIILLWQDIVGVLFNHRIPL</sequence>
<evidence type="ECO:0000313" key="3">
    <source>
        <dbReference type="Proteomes" id="UP000265520"/>
    </source>
</evidence>
<name>A0A392M916_9FABA</name>
<dbReference type="AlphaFoldDB" id="A0A392M916"/>
<dbReference type="PANTHER" id="PTHR47723:SF19">
    <property type="entry name" value="POLYNUCLEOTIDYL TRANSFERASE, RIBONUCLEASE H-LIKE SUPERFAMILY PROTEIN"/>
    <property type="match status" value="1"/>
</dbReference>
<evidence type="ECO:0000313" key="2">
    <source>
        <dbReference type="EMBL" id="MCH83633.1"/>
    </source>
</evidence>
<dbReference type="EMBL" id="LXQA010005508">
    <property type="protein sequence ID" value="MCH83633.1"/>
    <property type="molecule type" value="Genomic_DNA"/>
</dbReference>
<gene>
    <name evidence="2" type="ORF">A2U01_0004459</name>
</gene>
<dbReference type="InterPro" id="IPR053151">
    <property type="entry name" value="RNase_H-like"/>
</dbReference>
<accession>A0A392M916</accession>
<protein>
    <submittedName>
        <fullName evidence="2">Putative ribonuclease H protein</fullName>
    </submittedName>
</protein>
<reference evidence="2 3" key="1">
    <citation type="journal article" date="2018" name="Front. Plant Sci.">
        <title>Red Clover (Trifolium pratense) and Zigzag Clover (T. medium) - A Picture of Genomic Similarities and Differences.</title>
        <authorList>
            <person name="Dluhosova J."/>
            <person name="Istvanek J."/>
            <person name="Nedelnik J."/>
            <person name="Repkova J."/>
        </authorList>
    </citation>
    <scope>NUCLEOTIDE SEQUENCE [LARGE SCALE GENOMIC DNA]</scope>
    <source>
        <strain evidence="3">cv. 10/8</strain>
        <tissue evidence="2">Leaf</tissue>
    </source>
</reference>
<feature type="non-terminal residue" evidence="2">
    <location>
        <position position="1"/>
    </location>
</feature>
<dbReference type="Gene3D" id="3.30.420.10">
    <property type="entry name" value="Ribonuclease H-like superfamily/Ribonuclease H"/>
    <property type="match status" value="1"/>
</dbReference>
<comment type="caution">
    <text evidence="2">The sequence shown here is derived from an EMBL/GenBank/DDBJ whole genome shotgun (WGS) entry which is preliminary data.</text>
</comment>